<dbReference type="EMBL" id="ML995540">
    <property type="protein sequence ID" value="KAF2135982.1"/>
    <property type="molecule type" value="Genomic_DNA"/>
</dbReference>
<dbReference type="GO" id="GO:0000981">
    <property type="term" value="F:DNA-binding transcription factor activity, RNA polymerase II-specific"/>
    <property type="evidence" value="ECO:0007669"/>
    <property type="project" value="InterPro"/>
</dbReference>
<dbReference type="GO" id="GO:0008270">
    <property type="term" value="F:zinc ion binding"/>
    <property type="evidence" value="ECO:0007669"/>
    <property type="project" value="InterPro"/>
</dbReference>
<evidence type="ECO:0000259" key="3">
    <source>
        <dbReference type="PROSITE" id="PS50048"/>
    </source>
</evidence>
<gene>
    <name evidence="4" type="ORF">K452DRAFT_322724</name>
</gene>
<feature type="region of interest" description="Disordered" evidence="2">
    <location>
        <begin position="41"/>
        <end position="92"/>
    </location>
</feature>
<dbReference type="CDD" id="cd12148">
    <property type="entry name" value="fungal_TF_MHR"/>
    <property type="match status" value="1"/>
</dbReference>
<keyword evidence="5" id="KW-1185">Reference proteome</keyword>
<protein>
    <recommendedName>
        <fullName evidence="3">Zn(2)-C6 fungal-type domain-containing protein</fullName>
    </recommendedName>
</protein>
<dbReference type="Proteomes" id="UP000799438">
    <property type="component" value="Unassembled WGS sequence"/>
</dbReference>
<dbReference type="PROSITE" id="PS50048">
    <property type="entry name" value="ZN2_CY6_FUNGAL_2"/>
    <property type="match status" value="1"/>
</dbReference>
<dbReference type="InterPro" id="IPR036864">
    <property type="entry name" value="Zn2-C6_fun-type_DNA-bd_sf"/>
</dbReference>
<dbReference type="InterPro" id="IPR050797">
    <property type="entry name" value="Carb_Metab_Trans_Reg"/>
</dbReference>
<dbReference type="RefSeq" id="XP_033391700.1">
    <property type="nucleotide sequence ID" value="XM_033544545.1"/>
</dbReference>
<dbReference type="PANTHER" id="PTHR31668">
    <property type="entry name" value="GLUCOSE TRANSPORT TRANSCRIPTION REGULATOR RGT1-RELATED-RELATED"/>
    <property type="match status" value="1"/>
</dbReference>
<dbReference type="Pfam" id="PF00172">
    <property type="entry name" value="Zn_clus"/>
    <property type="match status" value="1"/>
</dbReference>
<evidence type="ECO:0000256" key="1">
    <source>
        <dbReference type="ARBA" id="ARBA00023242"/>
    </source>
</evidence>
<dbReference type="GeneID" id="54302041"/>
<evidence type="ECO:0000256" key="2">
    <source>
        <dbReference type="SAM" id="MobiDB-lite"/>
    </source>
</evidence>
<dbReference type="SMART" id="SM00066">
    <property type="entry name" value="GAL4"/>
    <property type="match status" value="1"/>
</dbReference>
<dbReference type="InterPro" id="IPR001138">
    <property type="entry name" value="Zn2Cys6_DnaBD"/>
</dbReference>
<dbReference type="AlphaFoldDB" id="A0A6A6AVC3"/>
<dbReference type="SUPFAM" id="SSF57701">
    <property type="entry name" value="Zn2/Cys6 DNA-binding domain"/>
    <property type="match status" value="1"/>
</dbReference>
<accession>A0A6A6AVC3</accession>
<proteinExistence type="predicted"/>
<dbReference type="PANTHER" id="PTHR31668:SF30">
    <property type="entry name" value="ZN(II)2CYS6 TRANSCRIPTION FACTOR (EUROFUNG)"/>
    <property type="match status" value="1"/>
</dbReference>
<organism evidence="4 5">
    <name type="scientific">Aplosporella prunicola CBS 121167</name>
    <dbReference type="NCBI Taxonomy" id="1176127"/>
    <lineage>
        <taxon>Eukaryota</taxon>
        <taxon>Fungi</taxon>
        <taxon>Dikarya</taxon>
        <taxon>Ascomycota</taxon>
        <taxon>Pezizomycotina</taxon>
        <taxon>Dothideomycetes</taxon>
        <taxon>Dothideomycetes incertae sedis</taxon>
        <taxon>Botryosphaeriales</taxon>
        <taxon>Aplosporellaceae</taxon>
        <taxon>Aplosporella</taxon>
    </lineage>
</organism>
<reference evidence="4" key="1">
    <citation type="journal article" date="2020" name="Stud. Mycol.">
        <title>101 Dothideomycetes genomes: a test case for predicting lifestyles and emergence of pathogens.</title>
        <authorList>
            <person name="Haridas S."/>
            <person name="Albert R."/>
            <person name="Binder M."/>
            <person name="Bloem J."/>
            <person name="Labutti K."/>
            <person name="Salamov A."/>
            <person name="Andreopoulos B."/>
            <person name="Baker S."/>
            <person name="Barry K."/>
            <person name="Bills G."/>
            <person name="Bluhm B."/>
            <person name="Cannon C."/>
            <person name="Castanera R."/>
            <person name="Culley D."/>
            <person name="Daum C."/>
            <person name="Ezra D."/>
            <person name="Gonzalez J."/>
            <person name="Henrissat B."/>
            <person name="Kuo A."/>
            <person name="Liang C."/>
            <person name="Lipzen A."/>
            <person name="Lutzoni F."/>
            <person name="Magnuson J."/>
            <person name="Mondo S."/>
            <person name="Nolan M."/>
            <person name="Ohm R."/>
            <person name="Pangilinan J."/>
            <person name="Park H.-J."/>
            <person name="Ramirez L."/>
            <person name="Alfaro M."/>
            <person name="Sun H."/>
            <person name="Tritt A."/>
            <person name="Yoshinaga Y."/>
            <person name="Zwiers L.-H."/>
            <person name="Turgeon B."/>
            <person name="Goodwin S."/>
            <person name="Spatafora J."/>
            <person name="Crous P."/>
            <person name="Grigoriev I."/>
        </authorList>
    </citation>
    <scope>NUCLEOTIDE SEQUENCE</scope>
    <source>
        <strain evidence="4">CBS 121167</strain>
    </source>
</reference>
<evidence type="ECO:0000313" key="5">
    <source>
        <dbReference type="Proteomes" id="UP000799438"/>
    </source>
</evidence>
<dbReference type="OrthoDB" id="271595at2759"/>
<feature type="domain" description="Zn(2)-C6 fungal-type" evidence="3">
    <location>
        <begin position="10"/>
        <end position="39"/>
    </location>
</feature>
<name>A0A6A6AVC3_9PEZI</name>
<dbReference type="CDD" id="cd00067">
    <property type="entry name" value="GAL4"/>
    <property type="match status" value="1"/>
</dbReference>
<evidence type="ECO:0000313" key="4">
    <source>
        <dbReference type="EMBL" id="KAF2135982.1"/>
    </source>
</evidence>
<dbReference type="Gene3D" id="4.10.240.10">
    <property type="entry name" value="Zn(2)-C6 fungal-type DNA-binding domain"/>
    <property type="match status" value="1"/>
</dbReference>
<feature type="compositionally biased region" description="Polar residues" evidence="2">
    <location>
        <begin position="57"/>
        <end position="81"/>
    </location>
</feature>
<sequence length="624" mass="69943">MPNPVPTKKACDQCRLRKTKCDLSQPCSSCSARNFQCTYATPHRKRGPARRSEARHQPSSVDSTVRTPTTATPPDSSNHTQPPVDLEIPDQQPSWDLFGSLPAAAWNSSEADFFMPPVQASTSLERPTSAALGDPLLNLLPEQPDPAARSIVHPQPLQTVVQATFWPPNVDEERLIRWIDVYFDRLFPTLPILRRATVFSRLLSQHHRTVPHFGAMLLALGSFSLIQPVRIREWPSASSREAMINMMLSESVKMRASVDFGETPSFDALLTSIFLFACLFQRNQHNAAWLRLREAAELGCLLGLDRIESYNACRPEDRQQRLRIYYLLSVTERAYALERRHPITFLGHPGAETQMLLRSVTSVTADNNMDIVIDDDAESAGTLGLVELMTLFDPINEDFLRCFNGQCGLGRQGCQYFDQNTAISIYQSINDHQRHMSSYEVSTPGQASDTAASLDWRAEISLKESQKADLKVNELWLMNRLWCVCLSHKVLTLQAEHPALRIDHSISIFEAALRLCQTLPLSSLEVHGVGLIEKLYCICESAVATRRYGEHLCYLSPNHEQITELLRSPVSSGLPMTTACHSASDPMLALLKGFFDFFKKIRAGQHPVLGKYVALVGEELSIES</sequence>
<dbReference type="PROSITE" id="PS00463">
    <property type="entry name" value="ZN2_CY6_FUNGAL_1"/>
    <property type="match status" value="1"/>
</dbReference>
<keyword evidence="1" id="KW-0539">Nucleus</keyword>